<name>A0A6J6YWM6_9ZZZZ</name>
<evidence type="ECO:0000313" key="3">
    <source>
        <dbReference type="EMBL" id="CAB4723452.1"/>
    </source>
</evidence>
<dbReference type="EMBL" id="CAEZYF010000008">
    <property type="protein sequence ID" value="CAB4723452.1"/>
    <property type="molecule type" value="Genomic_DNA"/>
</dbReference>
<gene>
    <name evidence="3" type="ORF">UFOPK2656_01557</name>
    <name evidence="4" type="ORF">UFOPK3099_00852</name>
    <name evidence="5" type="ORF">UFOPK3267_01036</name>
    <name evidence="6" type="ORF">UFOPK3651_01121</name>
    <name evidence="7" type="ORF">UFOPK3931_01249</name>
    <name evidence="2" type="ORF">UFOPK4189_01178</name>
</gene>
<dbReference type="EMBL" id="CAFBIY010000044">
    <property type="protein sequence ID" value="CAB4849948.1"/>
    <property type="molecule type" value="Genomic_DNA"/>
</dbReference>
<keyword evidence="1" id="KW-0812">Transmembrane</keyword>
<evidence type="ECO:0000313" key="5">
    <source>
        <dbReference type="EMBL" id="CAB4849948.1"/>
    </source>
</evidence>
<keyword evidence="1" id="KW-1133">Transmembrane helix</keyword>
<evidence type="ECO:0000313" key="2">
    <source>
        <dbReference type="EMBL" id="CAB4363398.1"/>
    </source>
</evidence>
<keyword evidence="1" id="KW-0472">Membrane</keyword>
<feature type="transmembrane region" description="Helical" evidence="1">
    <location>
        <begin position="75"/>
        <end position="96"/>
    </location>
</feature>
<feature type="transmembrane region" description="Helical" evidence="1">
    <location>
        <begin position="6"/>
        <end position="24"/>
    </location>
</feature>
<dbReference type="EMBL" id="CAESGF010000005">
    <property type="protein sequence ID" value="CAB4363398.1"/>
    <property type="molecule type" value="Genomic_DNA"/>
</dbReference>
<dbReference type="EMBL" id="CAFAAV010000049">
    <property type="protein sequence ID" value="CAB4812703.1"/>
    <property type="molecule type" value="Genomic_DNA"/>
</dbReference>
<sequence length="100" mass="10394">MSWTFVLLLAATAYAFKVLGLVLVGDRTLPPVIDRCLALIPAALIAAIVMLNTFAHGQHLQIDARAAGVGAAVVAAWRKAPLIVVIVIGAAVTALVRKLA</sequence>
<evidence type="ECO:0000313" key="7">
    <source>
        <dbReference type="EMBL" id="CAB4987423.1"/>
    </source>
</evidence>
<dbReference type="Pfam" id="PF05437">
    <property type="entry name" value="AzlD"/>
    <property type="match status" value="1"/>
</dbReference>
<dbReference type="EMBL" id="CAFBOL010000026">
    <property type="protein sequence ID" value="CAB4987423.1"/>
    <property type="molecule type" value="Genomic_DNA"/>
</dbReference>
<evidence type="ECO:0000256" key="1">
    <source>
        <dbReference type="SAM" id="Phobius"/>
    </source>
</evidence>
<proteinExistence type="predicted"/>
<protein>
    <submittedName>
        <fullName evidence="4">Unannotated protein</fullName>
    </submittedName>
</protein>
<feature type="transmembrane region" description="Helical" evidence="1">
    <location>
        <begin position="36"/>
        <end position="55"/>
    </location>
</feature>
<accession>A0A6J6YWM6</accession>
<dbReference type="InterPro" id="IPR008407">
    <property type="entry name" value="Brnchd-chn_aa_trnsp_AzlD"/>
</dbReference>
<dbReference type="EMBL" id="CAFBMT010000005">
    <property type="protein sequence ID" value="CAB4925236.1"/>
    <property type="molecule type" value="Genomic_DNA"/>
</dbReference>
<dbReference type="AlphaFoldDB" id="A0A6J6YWM6"/>
<reference evidence="4" key="1">
    <citation type="submission" date="2020-05" db="EMBL/GenBank/DDBJ databases">
        <authorList>
            <person name="Chiriac C."/>
            <person name="Salcher M."/>
            <person name="Ghai R."/>
            <person name="Kavagutti S V."/>
        </authorList>
    </citation>
    <scope>NUCLEOTIDE SEQUENCE</scope>
</reference>
<organism evidence="4">
    <name type="scientific">freshwater metagenome</name>
    <dbReference type="NCBI Taxonomy" id="449393"/>
    <lineage>
        <taxon>unclassified sequences</taxon>
        <taxon>metagenomes</taxon>
        <taxon>ecological metagenomes</taxon>
    </lineage>
</organism>
<evidence type="ECO:0000313" key="4">
    <source>
        <dbReference type="EMBL" id="CAB4812703.1"/>
    </source>
</evidence>
<evidence type="ECO:0000313" key="6">
    <source>
        <dbReference type="EMBL" id="CAB4925236.1"/>
    </source>
</evidence>